<feature type="region of interest" description="Disordered" evidence="1">
    <location>
        <begin position="118"/>
        <end position="142"/>
    </location>
</feature>
<evidence type="ECO:0000313" key="3">
    <source>
        <dbReference type="Proteomes" id="UP000825051"/>
    </source>
</evidence>
<proteinExistence type="predicted"/>
<evidence type="ECO:0000256" key="1">
    <source>
        <dbReference type="SAM" id="MobiDB-lite"/>
    </source>
</evidence>
<evidence type="ECO:0000313" key="2">
    <source>
        <dbReference type="EMBL" id="QYM80209.1"/>
    </source>
</evidence>
<name>A0A8F9TYJ6_9BACT</name>
<feature type="compositionally biased region" description="Basic residues" evidence="1">
    <location>
        <begin position="126"/>
        <end position="135"/>
    </location>
</feature>
<dbReference type="KEGG" id="ole:K0B96_06225"/>
<sequence>MARSRSQSIGAPRPVHPYAWLWEPLEREPTFVLRSMFGTKAVYLDGKMMLCFSAGEEPWRGLLACTDRTRHEALVAEFPSLAPHAILPKWLYLPESTDTFERTAAALVNLVRRRDPRLGIIPSPKKSPRSSARRRAGLDGHP</sequence>
<accession>A0A8F9TYJ6</accession>
<reference evidence="2" key="1">
    <citation type="submission" date="2021-08" db="EMBL/GenBank/DDBJ databases">
        <title>Genome of a novel bacterium of the phylum Verrucomicrobia, Oleiharenicola sp. KSB-15.</title>
        <authorList>
            <person name="Chung J.-H."/>
            <person name="Ahn J.-H."/>
            <person name="Yoon Y."/>
            <person name="Kim D.-Y."/>
            <person name="An S.-H."/>
            <person name="Park I."/>
            <person name="Yeon J."/>
        </authorList>
    </citation>
    <scope>NUCLEOTIDE SEQUENCE</scope>
    <source>
        <strain evidence="2">KSB-15</strain>
    </source>
</reference>
<dbReference type="EMBL" id="CP080507">
    <property type="protein sequence ID" value="QYM80209.1"/>
    <property type="molecule type" value="Genomic_DNA"/>
</dbReference>
<protein>
    <submittedName>
        <fullName evidence="2">Uncharacterized protein</fullName>
    </submittedName>
</protein>
<organism evidence="2 3">
    <name type="scientific">Horticoccus luteus</name>
    <dbReference type="NCBI Taxonomy" id="2862869"/>
    <lineage>
        <taxon>Bacteria</taxon>
        <taxon>Pseudomonadati</taxon>
        <taxon>Verrucomicrobiota</taxon>
        <taxon>Opitutia</taxon>
        <taxon>Opitutales</taxon>
        <taxon>Opitutaceae</taxon>
        <taxon>Horticoccus</taxon>
    </lineage>
</organism>
<keyword evidence="3" id="KW-1185">Reference proteome</keyword>
<dbReference type="RefSeq" id="WP_220165056.1">
    <property type="nucleotide sequence ID" value="NZ_CP080507.1"/>
</dbReference>
<dbReference type="Proteomes" id="UP000825051">
    <property type="component" value="Chromosome"/>
</dbReference>
<gene>
    <name evidence="2" type="ORF">K0B96_06225</name>
</gene>
<dbReference type="AlphaFoldDB" id="A0A8F9TYJ6"/>